<reference evidence="1" key="1">
    <citation type="journal article" date="2014" name="Int. J. Syst. Evol. Microbiol.">
        <title>Complete genome sequence of Corynebacterium casei LMG S-19264T (=DSM 44701T), isolated from a smear-ripened cheese.</title>
        <authorList>
            <consortium name="US DOE Joint Genome Institute (JGI-PGF)"/>
            <person name="Walter F."/>
            <person name="Albersmeier A."/>
            <person name="Kalinowski J."/>
            <person name="Ruckert C."/>
        </authorList>
    </citation>
    <scope>NUCLEOTIDE SEQUENCE</scope>
    <source>
        <strain evidence="1">JCM 12580</strain>
    </source>
</reference>
<dbReference type="PANTHER" id="PTHR39337">
    <property type="entry name" value="BLR5642 PROTEIN"/>
    <property type="match status" value="1"/>
</dbReference>
<protein>
    <recommendedName>
        <fullName evidence="3">DNA repair protein</fullName>
    </recommendedName>
</protein>
<proteinExistence type="predicted"/>
<evidence type="ECO:0000313" key="1">
    <source>
        <dbReference type="EMBL" id="GGK01793.1"/>
    </source>
</evidence>
<evidence type="ECO:0008006" key="3">
    <source>
        <dbReference type="Google" id="ProtNLM"/>
    </source>
</evidence>
<organism evidence="1 2">
    <name type="scientific">Lentibacillus kapialis</name>
    <dbReference type="NCBI Taxonomy" id="340214"/>
    <lineage>
        <taxon>Bacteria</taxon>
        <taxon>Bacillati</taxon>
        <taxon>Bacillota</taxon>
        <taxon>Bacilli</taxon>
        <taxon>Bacillales</taxon>
        <taxon>Bacillaceae</taxon>
        <taxon>Lentibacillus</taxon>
    </lineage>
</organism>
<keyword evidence="2" id="KW-1185">Reference proteome</keyword>
<dbReference type="PANTHER" id="PTHR39337:SF1">
    <property type="entry name" value="BLR5642 PROTEIN"/>
    <property type="match status" value="1"/>
</dbReference>
<dbReference type="InterPro" id="IPR007438">
    <property type="entry name" value="DUF488"/>
</dbReference>
<dbReference type="Proteomes" id="UP000658382">
    <property type="component" value="Unassembled WGS sequence"/>
</dbReference>
<gene>
    <name evidence="1" type="ORF">GCM10007063_25120</name>
</gene>
<reference evidence="1" key="2">
    <citation type="submission" date="2020-09" db="EMBL/GenBank/DDBJ databases">
        <authorList>
            <person name="Sun Q."/>
            <person name="Ohkuma M."/>
        </authorList>
    </citation>
    <scope>NUCLEOTIDE SEQUENCE</scope>
    <source>
        <strain evidence="1">JCM 12580</strain>
    </source>
</reference>
<accession>A0A917PZI3</accession>
<name>A0A917PZI3_9BACI</name>
<dbReference type="EMBL" id="BMNQ01000042">
    <property type="protein sequence ID" value="GGK01793.1"/>
    <property type="molecule type" value="Genomic_DNA"/>
</dbReference>
<comment type="caution">
    <text evidence="1">The sequence shown here is derived from an EMBL/GenBank/DDBJ whole genome shotgun (WGS) entry which is preliminary data.</text>
</comment>
<evidence type="ECO:0000313" key="2">
    <source>
        <dbReference type="Proteomes" id="UP000658382"/>
    </source>
</evidence>
<sequence>MQEWLPAAGIQYKHFQALTGRRNKSQDIQHELNSGWNNQSFHNYADFTLTDVFQKGIRELTQTAHFHNVAYCCSERHPSRCHRLLISNWLAANGWNVYHIMESNGKTQLIPHKLGQWGAMPIIEDDGTVVYPEV</sequence>
<dbReference type="Pfam" id="PF04343">
    <property type="entry name" value="DUF488"/>
    <property type="match status" value="1"/>
</dbReference>
<dbReference type="AlphaFoldDB" id="A0A917PZI3"/>